<protein>
    <submittedName>
        <fullName evidence="2">Uncharacterized protein</fullName>
    </submittedName>
</protein>
<name>A0A3P6PY72_ANISI</name>
<evidence type="ECO:0000313" key="3">
    <source>
        <dbReference type="Proteomes" id="UP000267096"/>
    </source>
</evidence>
<dbReference type="EMBL" id="UYRR01011199">
    <property type="protein sequence ID" value="VDK25804.1"/>
    <property type="molecule type" value="Genomic_DNA"/>
</dbReference>
<evidence type="ECO:0000313" key="2">
    <source>
        <dbReference type="EMBL" id="VDK25804.1"/>
    </source>
</evidence>
<feature type="region of interest" description="Disordered" evidence="1">
    <location>
        <begin position="123"/>
        <end position="151"/>
    </location>
</feature>
<keyword evidence="3" id="KW-1185">Reference proteome</keyword>
<reference evidence="2 3" key="1">
    <citation type="submission" date="2018-11" db="EMBL/GenBank/DDBJ databases">
        <authorList>
            <consortium name="Pathogen Informatics"/>
        </authorList>
    </citation>
    <scope>NUCLEOTIDE SEQUENCE [LARGE SCALE GENOMIC DNA]</scope>
</reference>
<evidence type="ECO:0000256" key="1">
    <source>
        <dbReference type="SAM" id="MobiDB-lite"/>
    </source>
</evidence>
<feature type="region of interest" description="Disordered" evidence="1">
    <location>
        <begin position="32"/>
        <end position="80"/>
    </location>
</feature>
<dbReference type="Proteomes" id="UP000267096">
    <property type="component" value="Unassembled WGS sequence"/>
</dbReference>
<feature type="compositionally biased region" description="Low complexity" evidence="1">
    <location>
        <begin position="47"/>
        <end position="56"/>
    </location>
</feature>
<organism evidence="2 3">
    <name type="scientific">Anisakis simplex</name>
    <name type="common">Herring worm</name>
    <dbReference type="NCBI Taxonomy" id="6269"/>
    <lineage>
        <taxon>Eukaryota</taxon>
        <taxon>Metazoa</taxon>
        <taxon>Ecdysozoa</taxon>
        <taxon>Nematoda</taxon>
        <taxon>Chromadorea</taxon>
        <taxon>Rhabditida</taxon>
        <taxon>Spirurina</taxon>
        <taxon>Ascaridomorpha</taxon>
        <taxon>Ascaridoidea</taxon>
        <taxon>Anisakidae</taxon>
        <taxon>Anisakis</taxon>
        <taxon>Anisakis simplex complex</taxon>
    </lineage>
</organism>
<gene>
    <name evidence="2" type="ORF">ASIM_LOCUS5609</name>
</gene>
<proteinExistence type="predicted"/>
<feature type="compositionally biased region" description="Polar residues" evidence="1">
    <location>
        <begin position="34"/>
        <end position="46"/>
    </location>
</feature>
<feature type="compositionally biased region" description="Basic and acidic residues" evidence="1">
    <location>
        <begin position="141"/>
        <end position="151"/>
    </location>
</feature>
<sequence length="214" mass="23592">MSASVLINLTYGMRARGELSNNSHRLVDSFDSALKTSGGNGRKTTGNNNNNYNNNNRMQYKPNWKGNNGNGKTAGRMRPGAELPVDFSVSAGSSQVDPWTPRALKAQASSKISPSEGVTIMTRKHEDESTSTRNSHRKPHERMQKEEVSYENREKIIESSGYGRPPTYLIEKNVRTSVAASEDAINAEAAKIIAQIEQKLTQKKVKVCVCVCAF</sequence>
<accession>A0A3P6PY72</accession>
<dbReference type="AlphaFoldDB" id="A0A3P6PY72"/>